<proteinExistence type="predicted"/>
<accession>A0AAV5MMX3</accession>
<dbReference type="EMBL" id="BPVZ01000459">
    <property type="protein sequence ID" value="GKV51235.1"/>
    <property type="molecule type" value="Genomic_DNA"/>
</dbReference>
<dbReference type="Proteomes" id="UP001054252">
    <property type="component" value="Unassembled WGS sequence"/>
</dbReference>
<reference evidence="1 2" key="1">
    <citation type="journal article" date="2021" name="Commun. Biol.">
        <title>The genome of Shorea leprosula (Dipterocarpaceae) highlights the ecological relevance of drought in aseasonal tropical rainforests.</title>
        <authorList>
            <person name="Ng K.K.S."/>
            <person name="Kobayashi M.J."/>
            <person name="Fawcett J.A."/>
            <person name="Hatakeyama M."/>
            <person name="Paape T."/>
            <person name="Ng C.H."/>
            <person name="Ang C.C."/>
            <person name="Tnah L.H."/>
            <person name="Lee C.T."/>
            <person name="Nishiyama T."/>
            <person name="Sese J."/>
            <person name="O'Brien M.J."/>
            <person name="Copetti D."/>
            <person name="Mohd Noor M.I."/>
            <person name="Ong R.C."/>
            <person name="Putra M."/>
            <person name="Sireger I.Z."/>
            <person name="Indrioko S."/>
            <person name="Kosugi Y."/>
            <person name="Izuno A."/>
            <person name="Isagi Y."/>
            <person name="Lee S.L."/>
            <person name="Shimizu K.K."/>
        </authorList>
    </citation>
    <scope>NUCLEOTIDE SEQUENCE [LARGE SCALE GENOMIC DNA]</scope>
    <source>
        <strain evidence="1">214</strain>
    </source>
</reference>
<comment type="caution">
    <text evidence="1">The sequence shown here is derived from an EMBL/GenBank/DDBJ whole genome shotgun (WGS) entry which is preliminary data.</text>
</comment>
<evidence type="ECO:0000313" key="2">
    <source>
        <dbReference type="Proteomes" id="UP001054252"/>
    </source>
</evidence>
<organism evidence="1 2">
    <name type="scientific">Rubroshorea leprosula</name>
    <dbReference type="NCBI Taxonomy" id="152421"/>
    <lineage>
        <taxon>Eukaryota</taxon>
        <taxon>Viridiplantae</taxon>
        <taxon>Streptophyta</taxon>
        <taxon>Embryophyta</taxon>
        <taxon>Tracheophyta</taxon>
        <taxon>Spermatophyta</taxon>
        <taxon>Magnoliopsida</taxon>
        <taxon>eudicotyledons</taxon>
        <taxon>Gunneridae</taxon>
        <taxon>Pentapetalae</taxon>
        <taxon>rosids</taxon>
        <taxon>malvids</taxon>
        <taxon>Malvales</taxon>
        <taxon>Dipterocarpaceae</taxon>
        <taxon>Rubroshorea</taxon>
    </lineage>
</organism>
<evidence type="ECO:0000313" key="1">
    <source>
        <dbReference type="EMBL" id="GKV51235.1"/>
    </source>
</evidence>
<protein>
    <submittedName>
        <fullName evidence="1">Uncharacterized protein</fullName>
    </submittedName>
</protein>
<dbReference type="AlphaFoldDB" id="A0AAV5MMX3"/>
<keyword evidence="2" id="KW-1185">Reference proteome</keyword>
<sequence length="43" mass="5321">MLKHSFYKFNISIFSLVFQTWTCEKYYPPRPKLNFDLFKGQTR</sequence>
<name>A0AAV5MMX3_9ROSI</name>
<gene>
    <name evidence="1" type="ORF">SLEP1_g57902</name>
</gene>